<dbReference type="AlphaFoldDB" id="A0A7X9RZC6"/>
<keyword evidence="1" id="KW-0812">Transmembrane</keyword>
<organism evidence="2 3">
    <name type="scientific">Flammeovirga aprica JL-4</name>
    <dbReference type="NCBI Taxonomy" id="694437"/>
    <lineage>
        <taxon>Bacteria</taxon>
        <taxon>Pseudomonadati</taxon>
        <taxon>Bacteroidota</taxon>
        <taxon>Cytophagia</taxon>
        <taxon>Cytophagales</taxon>
        <taxon>Flammeovirgaceae</taxon>
        <taxon>Flammeovirga</taxon>
    </lineage>
</organism>
<feature type="transmembrane region" description="Helical" evidence="1">
    <location>
        <begin position="239"/>
        <end position="257"/>
    </location>
</feature>
<accession>A0A7X9RZC6</accession>
<evidence type="ECO:0000256" key="1">
    <source>
        <dbReference type="SAM" id="Phobius"/>
    </source>
</evidence>
<feature type="transmembrane region" description="Helical" evidence="1">
    <location>
        <begin position="87"/>
        <end position="103"/>
    </location>
</feature>
<dbReference type="EMBL" id="JABANE010000097">
    <property type="protein sequence ID" value="NME71407.1"/>
    <property type="molecule type" value="Genomic_DNA"/>
</dbReference>
<dbReference type="RefSeq" id="WP_169659623.1">
    <property type="nucleotide sequence ID" value="NZ_JABANE010000097.1"/>
</dbReference>
<comment type="caution">
    <text evidence="2">The sequence shown here is derived from an EMBL/GenBank/DDBJ whole genome shotgun (WGS) entry which is preliminary data.</text>
</comment>
<evidence type="ECO:0000313" key="2">
    <source>
        <dbReference type="EMBL" id="NME71407.1"/>
    </source>
</evidence>
<feature type="transmembrane region" description="Helical" evidence="1">
    <location>
        <begin position="199"/>
        <end position="219"/>
    </location>
</feature>
<feature type="transmembrane region" description="Helical" evidence="1">
    <location>
        <begin position="12"/>
        <end position="30"/>
    </location>
</feature>
<feature type="transmembrane region" description="Helical" evidence="1">
    <location>
        <begin position="292"/>
        <end position="309"/>
    </location>
</feature>
<reference evidence="2 3" key="1">
    <citation type="submission" date="2020-04" db="EMBL/GenBank/DDBJ databases">
        <title>Flammeovirga sp. SR4, a novel species isolated from seawater.</title>
        <authorList>
            <person name="Wang X."/>
        </authorList>
    </citation>
    <scope>NUCLEOTIDE SEQUENCE [LARGE SCALE GENOMIC DNA]</scope>
    <source>
        <strain evidence="2 3">ATCC 23126</strain>
    </source>
</reference>
<evidence type="ECO:0008006" key="4">
    <source>
        <dbReference type="Google" id="ProtNLM"/>
    </source>
</evidence>
<gene>
    <name evidence="2" type="ORF">HHU12_25805</name>
</gene>
<keyword evidence="1" id="KW-1133">Transmembrane helix</keyword>
<feature type="transmembrane region" description="Helical" evidence="1">
    <location>
        <begin position="154"/>
        <end position="187"/>
    </location>
</feature>
<proteinExistence type="predicted"/>
<name>A0A7X9RZC6_9BACT</name>
<feature type="transmembrane region" description="Helical" evidence="1">
    <location>
        <begin position="269"/>
        <end position="286"/>
    </location>
</feature>
<dbReference type="Proteomes" id="UP000576082">
    <property type="component" value="Unassembled WGS sequence"/>
</dbReference>
<sequence length="460" mass="53423">MMDLLESKKVSITSVFLFIIGAFLCGFSLFQTHYATGWDSYFYMVQTKSWFEHGALHSPRINIIYPILIVFQFIIGDYLLSYKVVTILSYSSFIVLIFYFSYSKSKKLKWSIGVGLIMLFNPQLIYFASQFTKNLIGLNFFLLLLIMMEKRKVIWGVVVFMGCALSHKLILALAVIYVLAFLSYSIFKKYFEKGTSITLVALPIVAYLLILVLLPSQLSESFQLPVISFIDSHHDVMNLIWKIYVVGVSFLFIFMLGKGVFFQKQLDHFQYSFLIVLSVLFLPFLKWDALEYSFRFWIVFGVISPLLLVELRKMPAVLLIGTSALIGLFSFSTYQPKLHDPPYKKYSFLSSSLSKIEEIENSELLIAHKSLAEFISYQLGIDVLPWGISRGEATDKVYRLVYIPPHNKIGFLSIIEDYKIKRLSAEYILLKEEDWLENIKPVLLKENEYEETWRNPYLIR</sequence>
<protein>
    <recommendedName>
        <fullName evidence="4">Glycosyltransferase RgtA/B/C/D-like domain-containing protein</fullName>
    </recommendedName>
</protein>
<feature type="transmembrane region" description="Helical" evidence="1">
    <location>
        <begin position="316"/>
        <end position="334"/>
    </location>
</feature>
<keyword evidence="1" id="KW-0472">Membrane</keyword>
<evidence type="ECO:0000313" key="3">
    <source>
        <dbReference type="Proteomes" id="UP000576082"/>
    </source>
</evidence>
<feature type="transmembrane region" description="Helical" evidence="1">
    <location>
        <begin position="63"/>
        <end position="81"/>
    </location>
</feature>
<keyword evidence="3" id="KW-1185">Reference proteome</keyword>